<dbReference type="EMBL" id="MKKU01000492">
    <property type="protein sequence ID" value="RNF10060.1"/>
    <property type="molecule type" value="Genomic_DNA"/>
</dbReference>
<feature type="domain" description="Endonuclease/exonuclease/phosphatase" evidence="2">
    <location>
        <begin position="164"/>
        <end position="536"/>
    </location>
</feature>
<dbReference type="InterPro" id="IPR050410">
    <property type="entry name" value="CCR4/nocturin_mRNA_transcr"/>
</dbReference>
<dbReference type="PANTHER" id="PTHR12121">
    <property type="entry name" value="CARBON CATABOLITE REPRESSOR PROTEIN 4"/>
    <property type="match status" value="1"/>
</dbReference>
<comment type="caution">
    <text evidence="3">The sequence shown here is derived from an EMBL/GenBank/DDBJ whole genome shotgun (WGS) entry which is preliminary data.</text>
</comment>
<feature type="region of interest" description="Disordered" evidence="1">
    <location>
        <begin position="415"/>
        <end position="460"/>
    </location>
</feature>
<sequence>MAKMSPKSVFHLSLTSAEELNEASLHCGTKTSELPSFLARGELVTCTPPRVGNDSKIVATRHLTLLERREKKLCSASFPSLNAETLLDNPRVAAARDDADEGLMPRGWSLTHVGKKLSSSSSNGKVKLVSYNILAQRLVSTELYPHCPMFALAEDYRCSLLKEELACAAPDIIALQEISVDVFEKPGLLGDWLRSKHRFVGDHVVVTDTRGRPRYERDDPTGNTGDARANEEADVSAPQRGGRPVSPAKAVCSAGGRELRKRPEMEGVCVLYLEDRFDSCEVVPIRFNEIAAADEQLTQRERRSLQAASHNVALISVLRDRVVPNMIYLIGTVHLIWNRTECQLWQMHHLLREMEKLKEKYETAAGGGKDETPRVSLVLAGDFNSDAVSPPIRYALTGVPPPGSEVMKYWKLPEEGEQEANDPESGEADFPSRLLNSSTGVTAEGQQQQQEQKKLDGTRKRYRITDTVEHALAFSDSYATYRERHPRHVSTVNPSSNGEGGVLDHILVDERHVVCTSVMRLSGYTELPTKDCPSDHYPVGVTILPRTSLK</sequence>
<dbReference type="SUPFAM" id="SSF56219">
    <property type="entry name" value="DNase I-like"/>
    <property type="match status" value="1"/>
</dbReference>
<evidence type="ECO:0000313" key="4">
    <source>
        <dbReference type="Proteomes" id="UP000284403"/>
    </source>
</evidence>
<feature type="compositionally biased region" description="Acidic residues" evidence="1">
    <location>
        <begin position="415"/>
        <end position="427"/>
    </location>
</feature>
<feature type="compositionally biased region" description="Basic and acidic residues" evidence="1">
    <location>
        <begin position="451"/>
        <end position="460"/>
    </location>
</feature>
<dbReference type="PANTHER" id="PTHR12121:SF37">
    <property type="entry name" value="2',5'-PHOSPHODIESTERASE 12"/>
    <property type="match status" value="1"/>
</dbReference>
<gene>
    <name evidence="3" type="ORF">Tco025E_06847</name>
</gene>
<dbReference type="GO" id="GO:0000288">
    <property type="term" value="P:nuclear-transcribed mRNA catabolic process, deadenylation-dependent decay"/>
    <property type="evidence" value="ECO:0007669"/>
    <property type="project" value="TreeGrafter"/>
</dbReference>
<dbReference type="GeneID" id="40320458"/>
<dbReference type="OrthoDB" id="428734at2759"/>
<dbReference type="GO" id="GO:0005739">
    <property type="term" value="C:mitochondrion"/>
    <property type="evidence" value="ECO:0007669"/>
    <property type="project" value="TreeGrafter"/>
</dbReference>
<protein>
    <submittedName>
        <fullName evidence="3">Putative trans-sialidase</fullName>
    </submittedName>
</protein>
<dbReference type="RefSeq" id="XP_029226153.1">
    <property type="nucleotide sequence ID" value="XM_029373715.1"/>
</dbReference>
<dbReference type="Gene3D" id="3.60.10.10">
    <property type="entry name" value="Endonuclease/exonuclease/phosphatase"/>
    <property type="match status" value="1"/>
</dbReference>
<name>A0A422NX46_9TRYP</name>
<accession>A0A422NX46</accession>
<dbReference type="AlphaFoldDB" id="A0A422NX46"/>
<dbReference type="InterPro" id="IPR005135">
    <property type="entry name" value="Endo/exonuclease/phosphatase"/>
</dbReference>
<evidence type="ECO:0000313" key="3">
    <source>
        <dbReference type="EMBL" id="RNF10060.1"/>
    </source>
</evidence>
<evidence type="ECO:0000256" key="1">
    <source>
        <dbReference type="SAM" id="MobiDB-lite"/>
    </source>
</evidence>
<reference evidence="3 4" key="1">
    <citation type="journal article" date="2018" name="BMC Genomics">
        <title>Genomic comparison of Trypanosoma conorhini and Trypanosoma rangeli to Trypanosoma cruzi strains of high and low virulence.</title>
        <authorList>
            <person name="Bradwell K.R."/>
            <person name="Koparde V.N."/>
            <person name="Matveyev A.V."/>
            <person name="Serrano M.G."/>
            <person name="Alves J.M."/>
            <person name="Parikh H."/>
            <person name="Huang B."/>
            <person name="Lee V."/>
            <person name="Espinosa-Alvarez O."/>
            <person name="Ortiz P.A."/>
            <person name="Costa-Martins A.G."/>
            <person name="Teixeira M.M."/>
            <person name="Buck G.A."/>
        </authorList>
    </citation>
    <scope>NUCLEOTIDE SEQUENCE [LARGE SCALE GENOMIC DNA]</scope>
    <source>
        <strain evidence="3 4">025E</strain>
    </source>
</reference>
<proteinExistence type="predicted"/>
<feature type="compositionally biased region" description="Basic and acidic residues" evidence="1">
    <location>
        <begin position="210"/>
        <end position="220"/>
    </location>
</feature>
<evidence type="ECO:0000259" key="2">
    <source>
        <dbReference type="Pfam" id="PF03372"/>
    </source>
</evidence>
<keyword evidence="4" id="KW-1185">Reference proteome</keyword>
<feature type="compositionally biased region" description="Polar residues" evidence="1">
    <location>
        <begin position="434"/>
        <end position="445"/>
    </location>
</feature>
<dbReference type="Pfam" id="PF03372">
    <property type="entry name" value="Exo_endo_phos"/>
    <property type="match status" value="1"/>
</dbReference>
<dbReference type="GO" id="GO:0000175">
    <property type="term" value="F:3'-5'-RNA exonuclease activity"/>
    <property type="evidence" value="ECO:0007669"/>
    <property type="project" value="TreeGrafter"/>
</dbReference>
<feature type="region of interest" description="Disordered" evidence="1">
    <location>
        <begin position="210"/>
        <end position="249"/>
    </location>
</feature>
<organism evidence="3 4">
    <name type="scientific">Trypanosoma conorhini</name>
    <dbReference type="NCBI Taxonomy" id="83891"/>
    <lineage>
        <taxon>Eukaryota</taxon>
        <taxon>Discoba</taxon>
        <taxon>Euglenozoa</taxon>
        <taxon>Kinetoplastea</taxon>
        <taxon>Metakinetoplastina</taxon>
        <taxon>Trypanosomatida</taxon>
        <taxon>Trypanosomatidae</taxon>
        <taxon>Trypanosoma</taxon>
    </lineage>
</organism>
<dbReference type="Proteomes" id="UP000284403">
    <property type="component" value="Unassembled WGS sequence"/>
</dbReference>
<dbReference type="InterPro" id="IPR036691">
    <property type="entry name" value="Endo/exonu/phosph_ase_sf"/>
</dbReference>